<keyword evidence="1" id="KW-0808">Transferase</keyword>
<evidence type="ECO:0000259" key="3">
    <source>
        <dbReference type="PROSITE" id="PS51455"/>
    </source>
</evidence>
<evidence type="ECO:0000256" key="2">
    <source>
        <dbReference type="SAM" id="MobiDB-lite"/>
    </source>
</evidence>
<proteinExistence type="predicted"/>
<feature type="region of interest" description="Disordered" evidence="2">
    <location>
        <begin position="79"/>
        <end position="107"/>
    </location>
</feature>
<feature type="region of interest" description="Disordered" evidence="2">
    <location>
        <begin position="124"/>
        <end position="149"/>
    </location>
</feature>
<reference evidence="4" key="1">
    <citation type="journal article" date="2023" name="Science">
        <title>Genome structures resolve the early diversification of teleost fishes.</title>
        <authorList>
            <person name="Parey E."/>
            <person name="Louis A."/>
            <person name="Montfort J."/>
            <person name="Bouchez O."/>
            <person name="Roques C."/>
            <person name="Iampietro C."/>
            <person name="Lluch J."/>
            <person name="Castinel A."/>
            <person name="Donnadieu C."/>
            <person name="Desvignes T."/>
            <person name="Floi Bucao C."/>
            <person name="Jouanno E."/>
            <person name="Wen M."/>
            <person name="Mejri S."/>
            <person name="Dirks R."/>
            <person name="Jansen H."/>
            <person name="Henkel C."/>
            <person name="Chen W.J."/>
            <person name="Zahm M."/>
            <person name="Cabau C."/>
            <person name="Klopp C."/>
            <person name="Thompson A.W."/>
            <person name="Robinson-Rechavi M."/>
            <person name="Braasch I."/>
            <person name="Lecointre G."/>
            <person name="Bobe J."/>
            <person name="Postlethwait J.H."/>
            <person name="Berthelot C."/>
            <person name="Roest Crollius H."/>
            <person name="Guiguen Y."/>
        </authorList>
    </citation>
    <scope>NUCLEOTIDE SEQUENCE</scope>
    <source>
        <strain evidence="4">NC1722</strain>
    </source>
</reference>
<comment type="caution">
    <text evidence="4">The sequence shown here is derived from an EMBL/GenBank/DDBJ whole genome shotgun (WGS) entry which is preliminary data.</text>
</comment>
<dbReference type="InterPro" id="IPR023610">
    <property type="entry name" value="PInositol-4/5-P-5/4-kinase"/>
</dbReference>
<evidence type="ECO:0000256" key="1">
    <source>
        <dbReference type="PROSITE-ProRule" id="PRU00781"/>
    </source>
</evidence>
<accession>A0AAD7RLN2</accession>
<keyword evidence="1" id="KW-0547">Nucleotide-binding</keyword>
<sequence>MCYAGQGIPARNAKGERLLVYSGVIDILQSYRFMKKLEHSWKALVHDGDTVSVHRPGFYAERFQKFMCTTVFKKIPLKPSPSKKSRAAGQGGLRRANTAIGGSVPQSHGASVLDARLGYHSQLSQSEAEVESGMHSGRPDLLPRTPPLDEAVCDSIDTTLSNCSLGSTGLGSTSLLVRSVGVEVHKSAGQDPSAHYSAGAGATEGVSGREDAISLKDIETDL</sequence>
<dbReference type="InterPro" id="IPR002498">
    <property type="entry name" value="PInositol-4-P-4/5-kinase_core"/>
</dbReference>
<protein>
    <recommendedName>
        <fullName evidence="3">PIPK domain-containing protein</fullName>
    </recommendedName>
</protein>
<dbReference type="InterPro" id="IPR027483">
    <property type="entry name" value="PInositol-4-P-4/5-kinase_C_sf"/>
</dbReference>
<evidence type="ECO:0000313" key="5">
    <source>
        <dbReference type="Proteomes" id="UP001221898"/>
    </source>
</evidence>
<organism evidence="4 5">
    <name type="scientific">Aldrovandia affinis</name>
    <dbReference type="NCBI Taxonomy" id="143900"/>
    <lineage>
        <taxon>Eukaryota</taxon>
        <taxon>Metazoa</taxon>
        <taxon>Chordata</taxon>
        <taxon>Craniata</taxon>
        <taxon>Vertebrata</taxon>
        <taxon>Euteleostomi</taxon>
        <taxon>Actinopterygii</taxon>
        <taxon>Neopterygii</taxon>
        <taxon>Teleostei</taxon>
        <taxon>Notacanthiformes</taxon>
        <taxon>Halosauridae</taxon>
        <taxon>Aldrovandia</taxon>
    </lineage>
</organism>
<dbReference type="Gene3D" id="3.30.810.10">
    <property type="entry name" value="2-Layer Sandwich"/>
    <property type="match status" value="1"/>
</dbReference>
<feature type="compositionally biased region" description="Basic and acidic residues" evidence="2">
    <location>
        <begin position="207"/>
        <end position="222"/>
    </location>
</feature>
<dbReference type="GO" id="GO:0046854">
    <property type="term" value="P:phosphatidylinositol phosphate biosynthetic process"/>
    <property type="evidence" value="ECO:0007669"/>
    <property type="project" value="TreeGrafter"/>
</dbReference>
<dbReference type="Pfam" id="PF01504">
    <property type="entry name" value="PIP5K"/>
    <property type="match status" value="1"/>
</dbReference>
<name>A0AAD7RLN2_9TELE</name>
<keyword evidence="5" id="KW-1185">Reference proteome</keyword>
<feature type="domain" description="PIPK" evidence="3">
    <location>
        <begin position="1"/>
        <end position="71"/>
    </location>
</feature>
<dbReference type="Proteomes" id="UP001221898">
    <property type="component" value="Unassembled WGS sequence"/>
</dbReference>
<dbReference type="GO" id="GO:0005886">
    <property type="term" value="C:plasma membrane"/>
    <property type="evidence" value="ECO:0007669"/>
    <property type="project" value="TreeGrafter"/>
</dbReference>
<keyword evidence="1" id="KW-0067">ATP-binding</keyword>
<evidence type="ECO:0000313" key="4">
    <source>
        <dbReference type="EMBL" id="KAJ8386469.1"/>
    </source>
</evidence>
<feature type="region of interest" description="Disordered" evidence="2">
    <location>
        <begin position="187"/>
        <end position="222"/>
    </location>
</feature>
<dbReference type="SUPFAM" id="SSF56104">
    <property type="entry name" value="SAICAR synthase-like"/>
    <property type="match status" value="1"/>
</dbReference>
<dbReference type="GO" id="GO:0016308">
    <property type="term" value="F:1-phosphatidylinositol-4-phosphate 5-kinase activity"/>
    <property type="evidence" value="ECO:0007669"/>
    <property type="project" value="TreeGrafter"/>
</dbReference>
<dbReference type="EMBL" id="JAINUG010000227">
    <property type="protein sequence ID" value="KAJ8386469.1"/>
    <property type="molecule type" value="Genomic_DNA"/>
</dbReference>
<keyword evidence="1" id="KW-0418">Kinase</keyword>
<gene>
    <name evidence="4" type="ORF">AAFF_G00169390</name>
</gene>
<dbReference type="PROSITE" id="PS51455">
    <property type="entry name" value="PIPK"/>
    <property type="match status" value="1"/>
</dbReference>
<dbReference type="PANTHER" id="PTHR23086">
    <property type="entry name" value="PHOSPHATIDYLINOSITOL-4-PHOSPHATE 5-KINASE"/>
    <property type="match status" value="1"/>
</dbReference>
<dbReference type="AlphaFoldDB" id="A0AAD7RLN2"/>
<dbReference type="GO" id="GO:0005524">
    <property type="term" value="F:ATP binding"/>
    <property type="evidence" value="ECO:0007669"/>
    <property type="project" value="UniProtKB-UniRule"/>
</dbReference>
<dbReference type="PANTHER" id="PTHR23086:SF54">
    <property type="entry name" value="PHOSPHATIDYLINOSITOL 4-PHOSPHATE 5-KINASE TYPE-1 ALPHA"/>
    <property type="match status" value="1"/>
</dbReference>